<dbReference type="PANTHER" id="PTHR46315:SF1">
    <property type="entry name" value="SPERMINE SYNTHASE"/>
    <property type="match status" value="1"/>
</dbReference>
<evidence type="ECO:0000313" key="1">
    <source>
        <dbReference type="EMBL" id="KRT86169.1"/>
    </source>
</evidence>
<reference evidence="1 2" key="1">
    <citation type="submission" date="2015-09" db="EMBL/GenBank/DDBJ databases">
        <title>Draft genome of the scarab beetle Oryctes borbonicus.</title>
        <authorList>
            <person name="Meyer J.M."/>
            <person name="Markov G.V."/>
            <person name="Baskaran P."/>
            <person name="Herrmann M."/>
            <person name="Sommer R.J."/>
            <person name="Roedelsperger C."/>
        </authorList>
    </citation>
    <scope>NUCLEOTIDE SEQUENCE [LARGE SCALE GENOMIC DNA]</scope>
    <source>
        <strain evidence="1">OB123</strain>
        <tissue evidence="1">Whole animal</tissue>
    </source>
</reference>
<dbReference type="PANTHER" id="PTHR46315">
    <property type="entry name" value="SPERMINE SYNTHASE"/>
    <property type="match status" value="1"/>
</dbReference>
<sequence length="107" mass="12440">MMAVNTILLDFSVDPNCVKNDNQLSVISTNVENVLRDYLTNMKLQNNMMLDDSLFKLYTGDLGVICTVRVFNNGLVTINIEYYKGDKQEPLIDYEKIARNHRRRKLH</sequence>
<organism evidence="1 2">
    <name type="scientific">Oryctes borbonicus</name>
    <dbReference type="NCBI Taxonomy" id="1629725"/>
    <lineage>
        <taxon>Eukaryota</taxon>
        <taxon>Metazoa</taxon>
        <taxon>Ecdysozoa</taxon>
        <taxon>Arthropoda</taxon>
        <taxon>Hexapoda</taxon>
        <taxon>Insecta</taxon>
        <taxon>Pterygota</taxon>
        <taxon>Neoptera</taxon>
        <taxon>Endopterygota</taxon>
        <taxon>Coleoptera</taxon>
        <taxon>Polyphaga</taxon>
        <taxon>Scarabaeiformia</taxon>
        <taxon>Scarabaeidae</taxon>
        <taxon>Dynastinae</taxon>
        <taxon>Oryctes</taxon>
    </lineage>
</organism>
<dbReference type="OrthoDB" id="5953636at2759"/>
<dbReference type="AlphaFoldDB" id="A0A0T6BFR7"/>
<dbReference type="GO" id="GO:0016768">
    <property type="term" value="F:spermine synthase activity"/>
    <property type="evidence" value="ECO:0007669"/>
    <property type="project" value="InterPro"/>
</dbReference>
<dbReference type="EMBL" id="LJIG01000771">
    <property type="protein sequence ID" value="KRT86169.1"/>
    <property type="molecule type" value="Genomic_DNA"/>
</dbReference>
<feature type="non-terminal residue" evidence="1">
    <location>
        <position position="107"/>
    </location>
</feature>
<keyword evidence="2" id="KW-1185">Reference proteome</keyword>
<protein>
    <submittedName>
        <fullName evidence="1">Uncharacterized protein</fullName>
    </submittedName>
</protein>
<accession>A0A0T6BFR7</accession>
<dbReference type="Proteomes" id="UP000051574">
    <property type="component" value="Unassembled WGS sequence"/>
</dbReference>
<gene>
    <name evidence="1" type="ORF">AMK59_2389</name>
</gene>
<proteinExistence type="predicted"/>
<evidence type="ECO:0000313" key="2">
    <source>
        <dbReference type="Proteomes" id="UP000051574"/>
    </source>
</evidence>
<comment type="caution">
    <text evidence="1">The sequence shown here is derived from an EMBL/GenBank/DDBJ whole genome shotgun (WGS) entry which is preliminary data.</text>
</comment>
<dbReference type="InterPro" id="IPR015576">
    <property type="entry name" value="Spermine_synthase_animal"/>
</dbReference>
<name>A0A0T6BFR7_9SCAR</name>
<dbReference type="GO" id="GO:0006597">
    <property type="term" value="P:spermine biosynthetic process"/>
    <property type="evidence" value="ECO:0007669"/>
    <property type="project" value="InterPro"/>
</dbReference>